<keyword evidence="1" id="KW-0472">Membrane</keyword>
<dbReference type="OrthoDB" id="5242431at2"/>
<keyword evidence="3" id="KW-1185">Reference proteome</keyword>
<keyword evidence="1" id="KW-1133">Transmembrane helix</keyword>
<proteinExistence type="predicted"/>
<evidence type="ECO:0000313" key="2">
    <source>
        <dbReference type="EMBL" id="SNT43442.1"/>
    </source>
</evidence>
<dbReference type="RefSeq" id="WP_089251255.1">
    <property type="nucleotide sequence ID" value="NZ_FZOW01000019.1"/>
</dbReference>
<dbReference type="EMBL" id="FZOW01000019">
    <property type="protein sequence ID" value="SNT43442.1"/>
    <property type="molecule type" value="Genomic_DNA"/>
</dbReference>
<reference evidence="3" key="1">
    <citation type="submission" date="2017-06" db="EMBL/GenBank/DDBJ databases">
        <authorList>
            <person name="Varghese N."/>
            <person name="Submissions S."/>
        </authorList>
    </citation>
    <scope>NUCLEOTIDE SEQUENCE [LARGE SCALE GENOMIC DNA]</scope>
    <source>
        <strain evidence="3">JCM 23211</strain>
    </source>
</reference>
<evidence type="ECO:0008006" key="4">
    <source>
        <dbReference type="Google" id="ProtNLM"/>
    </source>
</evidence>
<dbReference type="Proteomes" id="UP000198327">
    <property type="component" value="Unassembled WGS sequence"/>
</dbReference>
<evidence type="ECO:0000313" key="3">
    <source>
        <dbReference type="Proteomes" id="UP000198327"/>
    </source>
</evidence>
<organism evidence="2 3">
    <name type="scientific">Rhodococcoides kyotonense</name>
    <dbReference type="NCBI Taxonomy" id="398843"/>
    <lineage>
        <taxon>Bacteria</taxon>
        <taxon>Bacillati</taxon>
        <taxon>Actinomycetota</taxon>
        <taxon>Actinomycetes</taxon>
        <taxon>Mycobacteriales</taxon>
        <taxon>Nocardiaceae</taxon>
        <taxon>Rhodococcoides</taxon>
    </lineage>
</organism>
<name>A0A239MMW0_9NOCA</name>
<evidence type="ECO:0000256" key="1">
    <source>
        <dbReference type="SAM" id="Phobius"/>
    </source>
</evidence>
<accession>A0A239MMW0</accession>
<feature type="transmembrane region" description="Helical" evidence="1">
    <location>
        <begin position="89"/>
        <end position="112"/>
    </location>
</feature>
<keyword evidence="1" id="KW-0812">Transmembrane</keyword>
<dbReference type="AlphaFoldDB" id="A0A239MMW0"/>
<protein>
    <recommendedName>
        <fullName evidence="4">Anti-sigma factor</fullName>
    </recommendedName>
</protein>
<sequence>MSADAGRRAELIAAAVADDLTDAERAELRAMAAADPTVDTEIDQYRRVAARMSDASVSLPWAEVGPSDSLRERVLGPDTTTRRTGGRPFLWAAAASVAGIAVGAASVLGIGAATDRPVTGPPGTLGAFEEIAFTGVPSGIDIEGGLVAHTWGTETVLEMEGVPDRGAYEVFVLEQSGAARASGTFLGSSVTIDCRMNAAVLRENVSGIEIRASDGSVLAAAAVPRT</sequence>
<gene>
    <name evidence="2" type="ORF">SAMN05421642_11952</name>
</gene>